<feature type="transmembrane region" description="Helical" evidence="1">
    <location>
        <begin position="35"/>
        <end position="55"/>
    </location>
</feature>
<protein>
    <submittedName>
        <fullName evidence="2">Uncharacterized protein</fullName>
    </submittedName>
</protein>
<proteinExistence type="predicted"/>
<evidence type="ECO:0000313" key="2">
    <source>
        <dbReference type="EMBL" id="SFV51275.1"/>
    </source>
</evidence>
<accession>A0A1W1BCT4</accession>
<dbReference type="EMBL" id="FPHD01000015">
    <property type="protein sequence ID" value="SFV51275.1"/>
    <property type="molecule type" value="Genomic_DNA"/>
</dbReference>
<keyword evidence="1" id="KW-1133">Transmembrane helix</keyword>
<organism evidence="2">
    <name type="scientific">hydrothermal vent metagenome</name>
    <dbReference type="NCBI Taxonomy" id="652676"/>
    <lineage>
        <taxon>unclassified sequences</taxon>
        <taxon>metagenomes</taxon>
        <taxon>ecological metagenomes</taxon>
    </lineage>
</organism>
<sequence>MLRLRKLITHHTAYTLGRRVFCCLIGMCRLIVQHFMVKLVILFISGYGVVIYVVGMCPFF</sequence>
<name>A0A1W1BCT4_9ZZZZ</name>
<keyword evidence="1" id="KW-0472">Membrane</keyword>
<evidence type="ECO:0000256" key="1">
    <source>
        <dbReference type="SAM" id="Phobius"/>
    </source>
</evidence>
<reference evidence="2" key="1">
    <citation type="submission" date="2016-10" db="EMBL/GenBank/DDBJ databases">
        <authorList>
            <person name="de Groot N.N."/>
        </authorList>
    </citation>
    <scope>NUCLEOTIDE SEQUENCE</scope>
</reference>
<dbReference type="AlphaFoldDB" id="A0A1W1BCT4"/>
<keyword evidence="1" id="KW-0812">Transmembrane</keyword>
<gene>
    <name evidence="2" type="ORF">MNB_SV-8-702</name>
</gene>